<comment type="catalytic activity">
    <reaction evidence="11">
        <text>L-leucine + 2-oxoglutarate = 4-methyl-2-oxopentanoate + L-glutamate</text>
        <dbReference type="Rhea" id="RHEA:18321"/>
        <dbReference type="ChEBI" id="CHEBI:16810"/>
        <dbReference type="ChEBI" id="CHEBI:17865"/>
        <dbReference type="ChEBI" id="CHEBI:29985"/>
        <dbReference type="ChEBI" id="CHEBI:57427"/>
        <dbReference type="EC" id="2.6.1.42"/>
    </reaction>
</comment>
<evidence type="ECO:0000256" key="4">
    <source>
        <dbReference type="ARBA" id="ARBA00005072"/>
    </source>
</evidence>
<gene>
    <name evidence="12" type="ORF">QO011_002187</name>
</gene>
<dbReference type="EC" id="2.6.1.42" evidence="6"/>
<sequence length="286" mass="31596">MSRIAYVNGLYVPLREACVHVEDRGFQFADGVYEVCEVHRGRMIDETRHLERLKRSLRELRIAMPVAESALKVVLRETIRRNRVVEGLVYMQVTRGAARRDFVFPAEGTLPSLIVIARQTDRQKADAAAAAGISVITTPDNRWERVDVKSVSLLPNALARQKAKEQGAREAWFFDEEGYVTEGAASNAWIITPERTLVTRPAEFGILRGVTRTTLLDLARREGLTVVERPFTVAEARAAQEAFITAATAVITPVIRIDGAPVGDGRPGPLAARLRAAFHEVAEAAS</sequence>
<evidence type="ECO:0000256" key="6">
    <source>
        <dbReference type="ARBA" id="ARBA00013053"/>
    </source>
</evidence>
<dbReference type="PANTHER" id="PTHR42743:SF11">
    <property type="entry name" value="AMINODEOXYCHORISMATE LYASE"/>
    <property type="match status" value="1"/>
</dbReference>
<evidence type="ECO:0000256" key="8">
    <source>
        <dbReference type="ARBA" id="ARBA00023304"/>
    </source>
</evidence>
<dbReference type="EMBL" id="JAUSVX010000003">
    <property type="protein sequence ID" value="MDQ0469176.1"/>
    <property type="molecule type" value="Genomic_DNA"/>
</dbReference>
<comment type="catalytic activity">
    <reaction evidence="10">
        <text>L-isoleucine + 2-oxoglutarate = (S)-3-methyl-2-oxopentanoate + L-glutamate</text>
        <dbReference type="Rhea" id="RHEA:24801"/>
        <dbReference type="ChEBI" id="CHEBI:16810"/>
        <dbReference type="ChEBI" id="CHEBI:29985"/>
        <dbReference type="ChEBI" id="CHEBI:35146"/>
        <dbReference type="ChEBI" id="CHEBI:58045"/>
        <dbReference type="EC" id="2.6.1.42"/>
    </reaction>
</comment>
<reference evidence="12 13" key="1">
    <citation type="submission" date="2023-07" db="EMBL/GenBank/DDBJ databases">
        <title>Genomic Encyclopedia of Type Strains, Phase IV (KMG-IV): sequencing the most valuable type-strain genomes for metagenomic binning, comparative biology and taxonomic classification.</title>
        <authorList>
            <person name="Goeker M."/>
        </authorList>
    </citation>
    <scope>NUCLEOTIDE SEQUENCE [LARGE SCALE GENOMIC DNA]</scope>
    <source>
        <strain evidence="12 13">DSM 19619</strain>
    </source>
</reference>
<evidence type="ECO:0000313" key="13">
    <source>
        <dbReference type="Proteomes" id="UP001242480"/>
    </source>
</evidence>
<keyword evidence="12" id="KW-0032">Aminotransferase</keyword>
<accession>A0ABU0J4I6</accession>
<protein>
    <recommendedName>
        <fullName evidence="7">Probable branched-chain-amino-acid aminotransferase</fullName>
        <ecNumber evidence="6">2.6.1.42</ecNumber>
    </recommendedName>
</protein>
<comment type="pathway">
    <text evidence="4">Amino-acid biosynthesis; L-leucine biosynthesis; L-leucine from 3-methyl-2-oxobutanoate: step 4/4.</text>
</comment>
<dbReference type="InterPro" id="IPR043132">
    <property type="entry name" value="BCAT-like_C"/>
</dbReference>
<dbReference type="InterPro" id="IPR001544">
    <property type="entry name" value="Aminotrans_IV"/>
</dbReference>
<dbReference type="InterPro" id="IPR050571">
    <property type="entry name" value="Class-IV_PLP-Dep_Aminotrnsfr"/>
</dbReference>
<dbReference type="Gene3D" id="3.30.470.10">
    <property type="match status" value="1"/>
</dbReference>
<dbReference type="CDD" id="cd01558">
    <property type="entry name" value="D-AAT_like"/>
    <property type="match status" value="1"/>
</dbReference>
<keyword evidence="8" id="KW-0028">Amino-acid biosynthesis</keyword>
<evidence type="ECO:0000256" key="1">
    <source>
        <dbReference type="ARBA" id="ARBA00003109"/>
    </source>
</evidence>
<evidence type="ECO:0000256" key="3">
    <source>
        <dbReference type="ARBA" id="ARBA00004931"/>
    </source>
</evidence>
<evidence type="ECO:0000313" key="12">
    <source>
        <dbReference type="EMBL" id="MDQ0469176.1"/>
    </source>
</evidence>
<dbReference type="SUPFAM" id="SSF56752">
    <property type="entry name" value="D-aminoacid aminotransferase-like PLP-dependent enzymes"/>
    <property type="match status" value="1"/>
</dbReference>
<comment type="caution">
    <text evidence="12">The sequence shown here is derived from an EMBL/GenBank/DDBJ whole genome shotgun (WGS) entry which is preliminary data.</text>
</comment>
<dbReference type="InterPro" id="IPR043131">
    <property type="entry name" value="BCAT-like_N"/>
</dbReference>
<keyword evidence="12" id="KW-0808">Transferase</keyword>
<evidence type="ECO:0000256" key="10">
    <source>
        <dbReference type="ARBA" id="ARBA00048798"/>
    </source>
</evidence>
<dbReference type="RefSeq" id="WP_307271500.1">
    <property type="nucleotide sequence ID" value="NZ_JAUSVX010000003.1"/>
</dbReference>
<proteinExistence type="inferred from homology"/>
<dbReference type="Gene3D" id="3.20.10.10">
    <property type="entry name" value="D-amino Acid Aminotransferase, subunit A, domain 2"/>
    <property type="match status" value="1"/>
</dbReference>
<evidence type="ECO:0000256" key="2">
    <source>
        <dbReference type="ARBA" id="ARBA00004824"/>
    </source>
</evidence>
<dbReference type="GO" id="GO:0047810">
    <property type="term" value="F:D-alanine-2-oxoglutarate aminotransferase activity"/>
    <property type="evidence" value="ECO:0007669"/>
    <property type="project" value="UniProtKB-EC"/>
</dbReference>
<dbReference type="Pfam" id="PF01063">
    <property type="entry name" value="Aminotran_4"/>
    <property type="match status" value="1"/>
</dbReference>
<evidence type="ECO:0000256" key="7">
    <source>
        <dbReference type="ARBA" id="ARBA00014472"/>
    </source>
</evidence>
<dbReference type="Proteomes" id="UP001242480">
    <property type="component" value="Unassembled WGS sequence"/>
</dbReference>
<evidence type="ECO:0000256" key="11">
    <source>
        <dbReference type="ARBA" id="ARBA00049229"/>
    </source>
</evidence>
<comment type="pathway">
    <text evidence="3">Amino-acid biosynthesis; L-valine biosynthesis; L-valine from pyruvate: step 4/4.</text>
</comment>
<organism evidence="12 13">
    <name type="scientific">Labrys wisconsinensis</name>
    <dbReference type="NCBI Taxonomy" id="425677"/>
    <lineage>
        <taxon>Bacteria</taxon>
        <taxon>Pseudomonadati</taxon>
        <taxon>Pseudomonadota</taxon>
        <taxon>Alphaproteobacteria</taxon>
        <taxon>Hyphomicrobiales</taxon>
        <taxon>Xanthobacteraceae</taxon>
        <taxon>Labrys</taxon>
    </lineage>
</organism>
<keyword evidence="8" id="KW-0100">Branched-chain amino acid biosynthesis</keyword>
<comment type="similarity">
    <text evidence="5">Belongs to the class-IV pyridoxal-phosphate-dependent aminotransferase family.</text>
</comment>
<dbReference type="InterPro" id="IPR036038">
    <property type="entry name" value="Aminotransferase-like"/>
</dbReference>
<dbReference type="NCBIfam" id="NF005209">
    <property type="entry name" value="PRK06680.1"/>
    <property type="match status" value="1"/>
</dbReference>
<dbReference type="PANTHER" id="PTHR42743">
    <property type="entry name" value="AMINO-ACID AMINOTRANSFERASE"/>
    <property type="match status" value="1"/>
</dbReference>
<evidence type="ECO:0000256" key="5">
    <source>
        <dbReference type="ARBA" id="ARBA00009320"/>
    </source>
</evidence>
<name>A0ABU0J4I6_9HYPH</name>
<evidence type="ECO:0000256" key="9">
    <source>
        <dbReference type="ARBA" id="ARBA00048212"/>
    </source>
</evidence>
<comment type="catalytic activity">
    <reaction evidence="9">
        <text>L-valine + 2-oxoglutarate = 3-methyl-2-oxobutanoate + L-glutamate</text>
        <dbReference type="Rhea" id="RHEA:24813"/>
        <dbReference type="ChEBI" id="CHEBI:11851"/>
        <dbReference type="ChEBI" id="CHEBI:16810"/>
        <dbReference type="ChEBI" id="CHEBI:29985"/>
        <dbReference type="ChEBI" id="CHEBI:57762"/>
        <dbReference type="EC" id="2.6.1.42"/>
    </reaction>
</comment>
<comment type="function">
    <text evidence="1">Acts on leucine, isoleucine and valine.</text>
</comment>
<comment type="pathway">
    <text evidence="2">Amino-acid biosynthesis; L-isoleucine biosynthesis; L-isoleucine from 2-oxobutanoate: step 4/4.</text>
</comment>
<keyword evidence="13" id="KW-1185">Reference proteome</keyword>